<protein>
    <submittedName>
        <fullName evidence="2">Aldolase</fullName>
    </submittedName>
</protein>
<sequence>MTRPATEFERVHATALALGGKAALIRGPSGAGKSDLALRCIAAPALAHVPHRAELVADDQVELRRTFDGIEVSAPPAIAGKLEVRGLGVLEVPYRASARLALVIDLVALDDVPRFPLEEIATVFLGQAVPTLRLAPFEASAPAKVVLALAAARDVLAPPRSVG</sequence>
<dbReference type="KEGG" id="hni:W911_00050"/>
<dbReference type="AlphaFoldDB" id="V5SB51"/>
<keyword evidence="3" id="KW-1185">Reference proteome</keyword>
<dbReference type="PATRIC" id="fig|1029756.8.peg.10"/>
<accession>V5SB51</accession>
<dbReference type="InterPro" id="IPR027417">
    <property type="entry name" value="P-loop_NTPase"/>
</dbReference>
<name>V5SB51_9HYPH</name>
<dbReference type="EMBL" id="CP006912">
    <property type="protein sequence ID" value="AHB47149.1"/>
    <property type="molecule type" value="Genomic_DNA"/>
</dbReference>
<dbReference type="InterPro" id="IPR011104">
    <property type="entry name" value="Hpr_kin/Pase_C"/>
</dbReference>
<dbReference type="CDD" id="cd01918">
    <property type="entry name" value="HprK_C"/>
    <property type="match status" value="1"/>
</dbReference>
<dbReference type="OrthoDB" id="8326226at2"/>
<dbReference type="STRING" id="1029756.W911_00050"/>
<proteinExistence type="predicted"/>
<dbReference type="GO" id="GO:0005524">
    <property type="term" value="F:ATP binding"/>
    <property type="evidence" value="ECO:0007669"/>
    <property type="project" value="InterPro"/>
</dbReference>
<organism evidence="2 3">
    <name type="scientific">Hyphomicrobium nitrativorans NL23</name>
    <dbReference type="NCBI Taxonomy" id="1029756"/>
    <lineage>
        <taxon>Bacteria</taxon>
        <taxon>Pseudomonadati</taxon>
        <taxon>Pseudomonadota</taxon>
        <taxon>Alphaproteobacteria</taxon>
        <taxon>Hyphomicrobiales</taxon>
        <taxon>Hyphomicrobiaceae</taxon>
        <taxon>Hyphomicrobium</taxon>
    </lineage>
</organism>
<dbReference type="Gene3D" id="3.40.50.300">
    <property type="entry name" value="P-loop containing nucleotide triphosphate hydrolases"/>
    <property type="match status" value="1"/>
</dbReference>
<evidence type="ECO:0000313" key="2">
    <source>
        <dbReference type="EMBL" id="AHB47149.1"/>
    </source>
</evidence>
<evidence type="ECO:0000313" key="3">
    <source>
        <dbReference type="Proteomes" id="UP000018542"/>
    </source>
</evidence>
<dbReference type="GO" id="GO:0000155">
    <property type="term" value="F:phosphorelay sensor kinase activity"/>
    <property type="evidence" value="ECO:0007669"/>
    <property type="project" value="InterPro"/>
</dbReference>
<reference evidence="2 3" key="1">
    <citation type="journal article" date="2014" name="Genome Announc.">
        <title>Complete Genome Sequence of Hyphomicrobium nitrativorans Strain NL23, a Denitrifying Bacterium Isolated from Biofilm of a Methanol-Fed Denitrification System Treating Seawater at the Montreal Biodome.</title>
        <authorList>
            <person name="Martineau C."/>
            <person name="Villeneuve C."/>
            <person name="Mauffrey F."/>
            <person name="Villemur R."/>
        </authorList>
    </citation>
    <scope>NUCLEOTIDE SEQUENCE [LARGE SCALE GENOMIC DNA]</scope>
    <source>
        <strain evidence="2">NL23</strain>
    </source>
</reference>
<dbReference type="Pfam" id="PF07475">
    <property type="entry name" value="Hpr_kinase_C"/>
    <property type="match status" value="1"/>
</dbReference>
<feature type="domain" description="HPr kinase/phosphorylase C-terminal" evidence="1">
    <location>
        <begin position="8"/>
        <end position="144"/>
    </location>
</feature>
<dbReference type="Proteomes" id="UP000018542">
    <property type="component" value="Chromosome"/>
</dbReference>
<dbReference type="GO" id="GO:0006109">
    <property type="term" value="P:regulation of carbohydrate metabolic process"/>
    <property type="evidence" value="ECO:0007669"/>
    <property type="project" value="InterPro"/>
</dbReference>
<gene>
    <name evidence="2" type="ORF">W911_00050</name>
</gene>
<dbReference type="HOGENOM" id="CLU_052030_2_1_5"/>
<dbReference type="RefSeq" id="WP_023785464.1">
    <property type="nucleotide sequence ID" value="NC_022997.1"/>
</dbReference>
<evidence type="ECO:0000259" key="1">
    <source>
        <dbReference type="Pfam" id="PF07475"/>
    </source>
</evidence>
<dbReference type="SUPFAM" id="SSF53795">
    <property type="entry name" value="PEP carboxykinase-like"/>
    <property type="match status" value="1"/>
</dbReference>